<dbReference type="GeneID" id="80871789"/>
<organism evidence="2 3">
    <name type="scientific">Trichoderma breve</name>
    <dbReference type="NCBI Taxonomy" id="2034170"/>
    <lineage>
        <taxon>Eukaryota</taxon>
        <taxon>Fungi</taxon>
        <taxon>Dikarya</taxon>
        <taxon>Ascomycota</taxon>
        <taxon>Pezizomycotina</taxon>
        <taxon>Sordariomycetes</taxon>
        <taxon>Hypocreomycetidae</taxon>
        <taxon>Hypocreales</taxon>
        <taxon>Hypocreaceae</taxon>
        <taxon>Trichoderma</taxon>
    </lineage>
</organism>
<evidence type="ECO:0000313" key="2">
    <source>
        <dbReference type="EMBL" id="KAJ4856523.1"/>
    </source>
</evidence>
<evidence type="ECO:0000256" key="1">
    <source>
        <dbReference type="SAM" id="SignalP"/>
    </source>
</evidence>
<dbReference type="Proteomes" id="UP001140511">
    <property type="component" value="Unassembled WGS sequence"/>
</dbReference>
<dbReference type="RefSeq" id="XP_056025579.1">
    <property type="nucleotide sequence ID" value="XM_056177101.1"/>
</dbReference>
<dbReference type="AlphaFoldDB" id="A0A9W9B541"/>
<feature type="signal peptide" evidence="1">
    <location>
        <begin position="1"/>
        <end position="15"/>
    </location>
</feature>
<evidence type="ECO:0000313" key="3">
    <source>
        <dbReference type="Proteomes" id="UP001140511"/>
    </source>
</evidence>
<feature type="chain" id="PRO_5040932556" evidence="1">
    <location>
        <begin position="16"/>
        <end position="334"/>
    </location>
</feature>
<gene>
    <name evidence="2" type="ORF">T069G_09891</name>
</gene>
<dbReference type="EMBL" id="JAOPEN010000006">
    <property type="protein sequence ID" value="KAJ4856523.1"/>
    <property type="molecule type" value="Genomic_DNA"/>
</dbReference>
<name>A0A9W9B541_9HYPO</name>
<accession>A0A9W9B541</accession>
<proteinExistence type="predicted"/>
<reference evidence="2" key="1">
    <citation type="submission" date="2022-09" db="EMBL/GenBank/DDBJ databases">
        <title>Chromosome-level assembly of Trichoderma breve T069, a fungus used in development of biopesticide product.</title>
        <authorList>
            <person name="Lin R."/>
            <person name="Liu T."/>
        </authorList>
    </citation>
    <scope>NUCLEOTIDE SEQUENCE</scope>
    <source>
        <strain evidence="2">T069</strain>
    </source>
</reference>
<keyword evidence="3" id="KW-1185">Reference proteome</keyword>
<protein>
    <submittedName>
        <fullName evidence="2">Uncharacterized protein</fullName>
    </submittedName>
</protein>
<comment type="caution">
    <text evidence="2">The sequence shown here is derived from an EMBL/GenBank/DDBJ whole genome shotgun (WGS) entry which is preliminary data.</text>
</comment>
<sequence length="334" mass="36063">MQLSALLALLPLAAALPQSRGPVEARDGQVDGCTAQADQCYSNCRARFSHGAGFIEPIVYKSCYTGCNDALWQCTNKNATEKRSVEAAPVEIRSSKEDECNTAYDDCCAPFGKGTYSEGRNLMIMACPGGRDQCSKVFNDCMANQAEKRSVEKAPVKTRSSKEDECNTAYDDCCAPFGKGTYSEGRNLMILACPGGRGQCSKVFNDCMANQAEKRSVEEAPVEIRSSKEDECNTAYDDCCAPFGKGTYSEGRNLMILACPGGRGQCSKVFNDCMANPTEKRSVEKAAIQARDNGSEATTACYGNVASCKHKGTPVAECYSNLARCIQDVLKKFA</sequence>
<keyword evidence="1" id="KW-0732">Signal</keyword>